<dbReference type="EMBL" id="LT629690">
    <property type="protein sequence ID" value="SDF51093.1"/>
    <property type="molecule type" value="Genomic_DNA"/>
</dbReference>
<feature type="transmembrane region" description="Helical" evidence="1">
    <location>
        <begin position="6"/>
        <end position="26"/>
    </location>
</feature>
<evidence type="ECO:0000313" key="3">
    <source>
        <dbReference type="Proteomes" id="UP000182427"/>
    </source>
</evidence>
<gene>
    <name evidence="2" type="ORF">SAMN05444167_2586</name>
</gene>
<feature type="transmembrane region" description="Helical" evidence="1">
    <location>
        <begin position="71"/>
        <end position="88"/>
    </location>
</feature>
<sequence length="123" mass="13034">MGAFAGIVFGYLAAIAVHLVLGFLITREGRGVLTEGSRMSRAYYLQLGLSWIVAGAVAACTGLYFFSTMPLAAVTVAAIAALLCFAMIRARNKMPHQQTLGDTVLLMLCVLVGCAIPAYMQLS</sequence>
<feature type="transmembrane region" description="Helical" evidence="1">
    <location>
        <begin position="100"/>
        <end position="120"/>
    </location>
</feature>
<reference evidence="2 3" key="1">
    <citation type="submission" date="2016-10" db="EMBL/GenBank/DDBJ databases">
        <authorList>
            <person name="de Groot N.N."/>
        </authorList>
    </citation>
    <scope>NUCLEOTIDE SEQUENCE [LARGE SCALE GENOMIC DNA]</scope>
    <source>
        <strain evidence="2 3">GAS232</strain>
    </source>
</reference>
<evidence type="ECO:0000313" key="2">
    <source>
        <dbReference type="EMBL" id="SDF51093.1"/>
    </source>
</evidence>
<keyword evidence="1" id="KW-0812">Transmembrane</keyword>
<keyword evidence="1" id="KW-1133">Transmembrane helix</keyword>
<dbReference type="OrthoDB" id="119488at2"/>
<proteinExistence type="predicted"/>
<accession>A0A1G7LNU9</accession>
<organism evidence="2 3">
    <name type="scientific">Terriglobus roseus</name>
    <dbReference type="NCBI Taxonomy" id="392734"/>
    <lineage>
        <taxon>Bacteria</taxon>
        <taxon>Pseudomonadati</taxon>
        <taxon>Acidobacteriota</taxon>
        <taxon>Terriglobia</taxon>
        <taxon>Terriglobales</taxon>
        <taxon>Acidobacteriaceae</taxon>
        <taxon>Terriglobus</taxon>
    </lineage>
</organism>
<feature type="transmembrane region" description="Helical" evidence="1">
    <location>
        <begin position="47"/>
        <end position="65"/>
    </location>
</feature>
<keyword evidence="3" id="KW-1185">Reference proteome</keyword>
<evidence type="ECO:0000256" key="1">
    <source>
        <dbReference type="SAM" id="Phobius"/>
    </source>
</evidence>
<dbReference type="Proteomes" id="UP000182427">
    <property type="component" value="Chromosome I"/>
</dbReference>
<protein>
    <submittedName>
        <fullName evidence="2">Uncharacterized protein</fullName>
    </submittedName>
</protein>
<name>A0A1G7LNU9_9BACT</name>
<keyword evidence="1" id="KW-0472">Membrane</keyword>
<dbReference type="RefSeq" id="WP_083345501.1">
    <property type="nucleotide sequence ID" value="NZ_LT629690.1"/>
</dbReference>
<dbReference type="AlphaFoldDB" id="A0A1G7LNU9"/>